<gene>
    <name evidence="2" type="ORF">PS870_04192</name>
</gene>
<dbReference type="EMBL" id="CABVIK010000014">
    <property type="protein sequence ID" value="VVP28460.1"/>
    <property type="molecule type" value="Genomic_DNA"/>
</dbReference>
<protein>
    <submittedName>
        <fullName evidence="2">Uncharacterized protein</fullName>
    </submittedName>
</protein>
<organism evidence="2 3">
    <name type="scientific">Pseudomonas fluorescens</name>
    <dbReference type="NCBI Taxonomy" id="294"/>
    <lineage>
        <taxon>Bacteria</taxon>
        <taxon>Pseudomonadati</taxon>
        <taxon>Pseudomonadota</taxon>
        <taxon>Gammaproteobacteria</taxon>
        <taxon>Pseudomonadales</taxon>
        <taxon>Pseudomonadaceae</taxon>
        <taxon>Pseudomonas</taxon>
    </lineage>
</organism>
<sequence length="77" mass="8748">MRRKTEKCDTTVINEPTSSPSKSLEHIELETQPIIFCINPGDRHPKVGDKVTYDLVQGDNGQWYAKNIIVVSDKKPH</sequence>
<dbReference type="Proteomes" id="UP000349468">
    <property type="component" value="Unassembled WGS sequence"/>
</dbReference>
<name>A0A5E7MVQ0_PSEFL</name>
<evidence type="ECO:0000313" key="3">
    <source>
        <dbReference type="Proteomes" id="UP000349468"/>
    </source>
</evidence>
<evidence type="ECO:0000256" key="1">
    <source>
        <dbReference type="SAM" id="MobiDB-lite"/>
    </source>
</evidence>
<accession>A0A5E7MVQ0</accession>
<reference evidence="2 3" key="1">
    <citation type="submission" date="2019-09" db="EMBL/GenBank/DDBJ databases">
        <authorList>
            <person name="Chandra G."/>
            <person name="Truman W A."/>
        </authorList>
    </citation>
    <scope>NUCLEOTIDE SEQUENCE [LARGE SCALE GENOMIC DNA]</scope>
    <source>
        <strain evidence="2">PS870</strain>
    </source>
</reference>
<feature type="compositionally biased region" description="Polar residues" evidence="1">
    <location>
        <begin position="11"/>
        <end position="22"/>
    </location>
</feature>
<evidence type="ECO:0000313" key="2">
    <source>
        <dbReference type="EMBL" id="VVP28460.1"/>
    </source>
</evidence>
<dbReference type="AlphaFoldDB" id="A0A5E7MVQ0"/>
<proteinExistence type="predicted"/>
<feature type="region of interest" description="Disordered" evidence="1">
    <location>
        <begin position="1"/>
        <end position="23"/>
    </location>
</feature>